<name>A0A378X6E4_9NOCA</name>
<organism evidence="1 2">
    <name type="scientific">Nocardia africana</name>
    <dbReference type="NCBI Taxonomy" id="134964"/>
    <lineage>
        <taxon>Bacteria</taxon>
        <taxon>Bacillati</taxon>
        <taxon>Actinomycetota</taxon>
        <taxon>Actinomycetes</taxon>
        <taxon>Mycobacteriales</taxon>
        <taxon>Nocardiaceae</taxon>
        <taxon>Nocardia</taxon>
    </lineage>
</organism>
<accession>A0A378X6E4</accession>
<proteinExistence type="predicted"/>
<evidence type="ECO:0000313" key="2">
    <source>
        <dbReference type="Proteomes" id="UP000255082"/>
    </source>
</evidence>
<reference evidence="1 2" key="1">
    <citation type="submission" date="2018-06" db="EMBL/GenBank/DDBJ databases">
        <authorList>
            <consortium name="Pathogen Informatics"/>
            <person name="Doyle S."/>
        </authorList>
    </citation>
    <scope>NUCLEOTIDE SEQUENCE [LARGE SCALE GENOMIC DNA]</scope>
    <source>
        <strain evidence="1 2">NCTC13184</strain>
    </source>
</reference>
<evidence type="ECO:0000313" key="1">
    <source>
        <dbReference type="EMBL" id="SUA48702.1"/>
    </source>
</evidence>
<dbReference type="EMBL" id="UGRU01000001">
    <property type="protein sequence ID" value="SUA48702.1"/>
    <property type="molecule type" value="Genomic_DNA"/>
</dbReference>
<sequence>MTRRRETDLFYAQRHNGDLGWNTGFQHLSLAEAIGSIRSAYRRGELKRLVRFLPSDAIGIPDALLIIWQGKRVPEWLGELAESNL</sequence>
<dbReference type="AlphaFoldDB" id="A0A378X6E4"/>
<protein>
    <submittedName>
        <fullName evidence="1">Uncharacterized protein</fullName>
    </submittedName>
</protein>
<dbReference type="Proteomes" id="UP000255082">
    <property type="component" value="Unassembled WGS sequence"/>
</dbReference>
<dbReference type="RefSeq" id="WP_062968973.1">
    <property type="nucleotide sequence ID" value="NZ_JAJFOE010000002.1"/>
</dbReference>
<gene>
    <name evidence="1" type="ORF">NCTC13184_07257</name>
</gene>